<reference evidence="9 10" key="1">
    <citation type="submission" date="2019-12" db="EMBL/GenBank/DDBJ databases">
        <title>Novel species isolated from a subtropical stream in China.</title>
        <authorList>
            <person name="Lu H."/>
        </authorList>
    </citation>
    <scope>NUCLEOTIDE SEQUENCE [LARGE SCALE GENOMIC DNA]</scope>
    <source>
        <strain evidence="9 10">DS3</strain>
    </source>
</reference>
<evidence type="ECO:0000256" key="3">
    <source>
        <dbReference type="ARBA" id="ARBA00029447"/>
    </source>
</evidence>
<dbReference type="SUPFAM" id="SSF58104">
    <property type="entry name" value="Methyl-accepting chemotaxis protein (MCP) signaling domain"/>
    <property type="match status" value="1"/>
</dbReference>
<comment type="subcellular location">
    <subcellularLocation>
        <location evidence="1">Membrane</location>
    </subcellularLocation>
</comment>
<evidence type="ECO:0000256" key="4">
    <source>
        <dbReference type="PROSITE-ProRule" id="PRU00284"/>
    </source>
</evidence>
<dbReference type="InterPro" id="IPR051310">
    <property type="entry name" value="MCP_chemotaxis"/>
</dbReference>
<dbReference type="Pfam" id="PF00672">
    <property type="entry name" value="HAMP"/>
    <property type="match status" value="1"/>
</dbReference>
<protein>
    <submittedName>
        <fullName evidence="9">HAMP domain-containing protein</fullName>
    </submittedName>
</protein>
<dbReference type="SMART" id="SM00304">
    <property type="entry name" value="HAMP"/>
    <property type="match status" value="1"/>
</dbReference>
<dbReference type="PANTHER" id="PTHR43531">
    <property type="entry name" value="PROTEIN ICFG"/>
    <property type="match status" value="1"/>
</dbReference>
<dbReference type="InterPro" id="IPR004089">
    <property type="entry name" value="MCPsignal_dom"/>
</dbReference>
<dbReference type="GO" id="GO:0004888">
    <property type="term" value="F:transmembrane signaling receptor activity"/>
    <property type="evidence" value="ECO:0007669"/>
    <property type="project" value="InterPro"/>
</dbReference>
<dbReference type="InterPro" id="IPR024478">
    <property type="entry name" value="HlyB_4HB_MCP"/>
</dbReference>
<dbReference type="InterPro" id="IPR004090">
    <property type="entry name" value="Chemotax_Me-accpt_rcpt"/>
</dbReference>
<dbReference type="PRINTS" id="PR00260">
    <property type="entry name" value="CHEMTRNSDUCR"/>
</dbReference>
<accession>A0A6N9HCA0</accession>
<keyword evidence="6" id="KW-0812">Transmembrane</keyword>
<dbReference type="CDD" id="cd11386">
    <property type="entry name" value="MCP_signal"/>
    <property type="match status" value="1"/>
</dbReference>
<dbReference type="Pfam" id="PF12729">
    <property type="entry name" value="4HB_MCP_1"/>
    <property type="match status" value="1"/>
</dbReference>
<dbReference type="SMART" id="SM00283">
    <property type="entry name" value="MA"/>
    <property type="match status" value="1"/>
</dbReference>
<feature type="transmembrane region" description="Helical" evidence="6">
    <location>
        <begin position="188"/>
        <end position="208"/>
    </location>
</feature>
<keyword evidence="10" id="KW-1185">Reference proteome</keyword>
<dbReference type="GO" id="GO:0005886">
    <property type="term" value="C:plasma membrane"/>
    <property type="evidence" value="ECO:0007669"/>
    <property type="project" value="TreeGrafter"/>
</dbReference>
<keyword evidence="2" id="KW-0488">Methylation</keyword>
<keyword evidence="5" id="KW-0175">Coiled coil</keyword>
<proteinExistence type="inferred from homology"/>
<evidence type="ECO:0000313" key="10">
    <source>
        <dbReference type="Proteomes" id="UP000448575"/>
    </source>
</evidence>
<gene>
    <name evidence="9" type="ORF">GTP41_03500</name>
</gene>
<dbReference type="CDD" id="cd19411">
    <property type="entry name" value="MCP2201-like_sensor"/>
    <property type="match status" value="1"/>
</dbReference>
<dbReference type="InterPro" id="IPR003660">
    <property type="entry name" value="HAMP_dom"/>
</dbReference>
<comment type="caution">
    <text evidence="9">The sequence shown here is derived from an EMBL/GenBank/DDBJ whole genome shotgun (WGS) entry which is preliminary data.</text>
</comment>
<dbReference type="Pfam" id="PF00015">
    <property type="entry name" value="MCPsignal"/>
    <property type="match status" value="1"/>
</dbReference>
<dbReference type="InterPro" id="IPR047347">
    <property type="entry name" value="YvaQ-like_sensor"/>
</dbReference>
<evidence type="ECO:0000256" key="6">
    <source>
        <dbReference type="SAM" id="Phobius"/>
    </source>
</evidence>
<dbReference type="GO" id="GO:0007165">
    <property type="term" value="P:signal transduction"/>
    <property type="evidence" value="ECO:0007669"/>
    <property type="project" value="UniProtKB-KW"/>
</dbReference>
<dbReference type="EMBL" id="WWCJ01000002">
    <property type="protein sequence ID" value="MYN01158.1"/>
    <property type="molecule type" value="Genomic_DNA"/>
</dbReference>
<dbReference type="FunFam" id="1.10.287.950:FF:000001">
    <property type="entry name" value="Methyl-accepting chemotaxis sensory transducer"/>
    <property type="match status" value="1"/>
</dbReference>
<evidence type="ECO:0000256" key="1">
    <source>
        <dbReference type="ARBA" id="ARBA00004370"/>
    </source>
</evidence>
<dbReference type="CDD" id="cd06225">
    <property type="entry name" value="HAMP"/>
    <property type="match status" value="1"/>
</dbReference>
<feature type="domain" description="HAMP" evidence="8">
    <location>
        <begin position="210"/>
        <end position="262"/>
    </location>
</feature>
<evidence type="ECO:0000259" key="7">
    <source>
        <dbReference type="PROSITE" id="PS50111"/>
    </source>
</evidence>
<keyword evidence="6" id="KW-1133">Transmembrane helix</keyword>
<organism evidence="9 10">
    <name type="scientific">Pseudoduganella guangdongensis</name>
    <dbReference type="NCBI Taxonomy" id="2692179"/>
    <lineage>
        <taxon>Bacteria</taxon>
        <taxon>Pseudomonadati</taxon>
        <taxon>Pseudomonadota</taxon>
        <taxon>Betaproteobacteria</taxon>
        <taxon>Burkholderiales</taxon>
        <taxon>Oxalobacteraceae</taxon>
        <taxon>Telluria group</taxon>
        <taxon>Pseudoduganella</taxon>
    </lineage>
</organism>
<evidence type="ECO:0000256" key="5">
    <source>
        <dbReference type="SAM" id="Coils"/>
    </source>
</evidence>
<evidence type="ECO:0000259" key="8">
    <source>
        <dbReference type="PROSITE" id="PS50885"/>
    </source>
</evidence>
<feature type="domain" description="Methyl-accepting transducer" evidence="7">
    <location>
        <begin position="267"/>
        <end position="496"/>
    </location>
</feature>
<feature type="coiled-coil region" evidence="5">
    <location>
        <begin position="467"/>
        <end position="505"/>
    </location>
</feature>
<dbReference type="Gene3D" id="1.10.287.950">
    <property type="entry name" value="Methyl-accepting chemotaxis protein"/>
    <property type="match status" value="1"/>
</dbReference>
<dbReference type="GO" id="GO:0006935">
    <property type="term" value="P:chemotaxis"/>
    <property type="evidence" value="ECO:0007669"/>
    <property type="project" value="InterPro"/>
</dbReference>
<dbReference type="PROSITE" id="PS50885">
    <property type="entry name" value="HAMP"/>
    <property type="match status" value="1"/>
</dbReference>
<dbReference type="PROSITE" id="PS50111">
    <property type="entry name" value="CHEMOTAXIS_TRANSDUC_2"/>
    <property type="match status" value="1"/>
</dbReference>
<feature type="transmembrane region" description="Helical" evidence="6">
    <location>
        <begin position="6"/>
        <end position="30"/>
    </location>
</feature>
<name>A0A6N9HCA0_9BURK</name>
<comment type="similarity">
    <text evidence="3">Belongs to the methyl-accepting chemotaxis (MCP) protein family.</text>
</comment>
<dbReference type="Proteomes" id="UP000448575">
    <property type="component" value="Unassembled WGS sequence"/>
</dbReference>
<keyword evidence="4" id="KW-0807">Transducer</keyword>
<dbReference type="AlphaFoldDB" id="A0A6N9HCA0"/>
<evidence type="ECO:0000313" key="9">
    <source>
        <dbReference type="EMBL" id="MYN01158.1"/>
    </source>
</evidence>
<dbReference type="Gene3D" id="6.10.340.10">
    <property type="match status" value="1"/>
</dbReference>
<evidence type="ECO:0000256" key="2">
    <source>
        <dbReference type="ARBA" id="ARBA00022481"/>
    </source>
</evidence>
<keyword evidence="6" id="KW-0472">Membrane</keyword>
<dbReference type="PANTHER" id="PTHR43531:SF14">
    <property type="entry name" value="METHYL-ACCEPTING CHEMOTAXIS PROTEIN I-RELATED"/>
    <property type="match status" value="1"/>
</dbReference>
<dbReference type="RefSeq" id="WP_161024174.1">
    <property type="nucleotide sequence ID" value="NZ_WWCJ01000002.1"/>
</dbReference>
<sequence length="536" mass="57259">MKNLKIGAKLGIGFAIVLGLLFAVTVTAVLRMMSASDYTSELVHFNVKHQRNVAEWAKYIELNSAMIETVFVSNDPGVVQVIADRMKKVSARSTELQKELEASVRDPFVRAQLGVVMQERKGYLEARGELFSAKLVGDHDLAKKIYSRQMVPRSASFLASMNKLLELQVADADSMATRILNEHATTELILISVGLGAMLLGIFCAWLITRSITRPISEAVKVAEKVAAGDLSSRIVASGGDETAQLMRALAIMNSNLTDIVGRVRIGTRTIVVASSEIAAGNQDLSSRTEHQARSLEETASSMEQLTATVQQNSSSARQATMSARDAALVAGNGGMVVAEVIETMSAINESSKKIVDIIGVIDSIAFQTNILALNAAVEAARAGEQGRGFAVVAGEVRNLAHRSAAAAGEVKRLIDDSVDKVEKGTSQVNRAGISMHEIVQSIENVTAIVGQIASASEEQSAGIKQVNQAITEMDRVTQQNAALVEEAAAAAESMREQANRLAEQVSIFKIDIPENVSHAPQAPARTRAQLALGCV</sequence>